<proteinExistence type="predicted"/>
<evidence type="ECO:0000313" key="2">
    <source>
        <dbReference type="Proteomes" id="UP000033870"/>
    </source>
</evidence>
<protein>
    <submittedName>
        <fullName evidence="1">Uncharacterized protein</fullName>
    </submittedName>
</protein>
<dbReference type="EMBL" id="LCRX01000015">
    <property type="protein sequence ID" value="KKW41635.1"/>
    <property type="molecule type" value="Genomic_DNA"/>
</dbReference>
<comment type="caution">
    <text evidence="1">The sequence shown here is derived from an EMBL/GenBank/DDBJ whole genome shotgun (WGS) entry which is preliminary data.</text>
</comment>
<evidence type="ECO:0000313" key="1">
    <source>
        <dbReference type="EMBL" id="KKW41635.1"/>
    </source>
</evidence>
<dbReference type="Proteomes" id="UP000033870">
    <property type="component" value="Unassembled WGS sequence"/>
</dbReference>
<organism evidence="1 2">
    <name type="scientific">Candidatus Magasanikbacteria bacterium GW2011_GWA2_56_11</name>
    <dbReference type="NCBI Taxonomy" id="1619044"/>
    <lineage>
        <taxon>Bacteria</taxon>
        <taxon>Candidatus Magasanikiibacteriota</taxon>
    </lineage>
</organism>
<accession>A0A0G1YEN7</accession>
<dbReference type="AlphaFoldDB" id="A0A0G1YEN7"/>
<name>A0A0G1YEN7_9BACT</name>
<sequence length="54" mass="6200">MDPAQQEASFEAWCQSGDSGRFAQLYETEEIQDLLRQNWNLAAEKIAQYFAATQ</sequence>
<dbReference type="STRING" id="1619044.UY92_C0015G0047"/>
<gene>
    <name evidence="1" type="ORF">UY92_C0015G0047</name>
</gene>
<reference evidence="1 2" key="1">
    <citation type="journal article" date="2015" name="Nature">
        <title>rRNA introns, odd ribosomes, and small enigmatic genomes across a large radiation of phyla.</title>
        <authorList>
            <person name="Brown C.T."/>
            <person name="Hug L.A."/>
            <person name="Thomas B.C."/>
            <person name="Sharon I."/>
            <person name="Castelle C.J."/>
            <person name="Singh A."/>
            <person name="Wilkins M.J."/>
            <person name="Williams K.H."/>
            <person name="Banfield J.F."/>
        </authorList>
    </citation>
    <scope>NUCLEOTIDE SEQUENCE [LARGE SCALE GENOMIC DNA]</scope>
</reference>